<dbReference type="Gene3D" id="1.10.3680.10">
    <property type="entry name" value="TerB-like"/>
    <property type="match status" value="1"/>
</dbReference>
<dbReference type="CDD" id="cd06257">
    <property type="entry name" value="DnaJ"/>
    <property type="match status" value="1"/>
</dbReference>
<dbReference type="InterPro" id="IPR050817">
    <property type="entry name" value="DjlA_DnaK_co-chaperone"/>
</dbReference>
<dbReference type="PROSITE" id="PS50076">
    <property type="entry name" value="DNAJ_2"/>
    <property type="match status" value="1"/>
</dbReference>
<dbReference type="SUPFAM" id="SSF158682">
    <property type="entry name" value="TerB-like"/>
    <property type="match status" value="1"/>
</dbReference>
<keyword evidence="1" id="KW-0143">Chaperone</keyword>
<dbReference type="Pfam" id="PF00226">
    <property type="entry name" value="DnaJ"/>
    <property type="match status" value="1"/>
</dbReference>
<protein>
    <submittedName>
        <fullName evidence="3">DnaJ like chaperone protein</fullName>
    </submittedName>
</protein>
<dbReference type="SUPFAM" id="SSF46565">
    <property type="entry name" value="Chaperone J-domain"/>
    <property type="match status" value="1"/>
</dbReference>
<feature type="domain" description="J" evidence="2">
    <location>
        <begin position="184"/>
        <end position="248"/>
    </location>
</feature>
<dbReference type="InterPro" id="IPR036869">
    <property type="entry name" value="J_dom_sf"/>
</dbReference>
<dbReference type="Pfam" id="PF05099">
    <property type="entry name" value="TerB"/>
    <property type="match status" value="1"/>
</dbReference>
<dbReference type="PRINTS" id="PR00625">
    <property type="entry name" value="JDOMAIN"/>
</dbReference>
<accession>A0A239JC26</accession>
<dbReference type="EMBL" id="FZOG01000008">
    <property type="protein sequence ID" value="SNT02204.1"/>
    <property type="molecule type" value="Genomic_DNA"/>
</dbReference>
<reference evidence="4" key="1">
    <citation type="submission" date="2017-06" db="EMBL/GenBank/DDBJ databases">
        <authorList>
            <person name="Varghese N."/>
            <person name="Submissions S."/>
        </authorList>
    </citation>
    <scope>NUCLEOTIDE SEQUENCE [LARGE SCALE GENOMIC DNA]</scope>
    <source>
        <strain evidence="4">CIP 108523</strain>
    </source>
</reference>
<dbReference type="InterPro" id="IPR007791">
    <property type="entry name" value="DjlA_N"/>
</dbReference>
<evidence type="ECO:0000256" key="1">
    <source>
        <dbReference type="ARBA" id="ARBA00023186"/>
    </source>
</evidence>
<dbReference type="Gene3D" id="1.10.287.110">
    <property type="entry name" value="DnaJ domain"/>
    <property type="match status" value="1"/>
</dbReference>
<dbReference type="CDD" id="cd07316">
    <property type="entry name" value="terB_like_DjlA"/>
    <property type="match status" value="1"/>
</dbReference>
<evidence type="ECO:0000313" key="3">
    <source>
        <dbReference type="EMBL" id="SNT02204.1"/>
    </source>
</evidence>
<dbReference type="PANTHER" id="PTHR24074">
    <property type="entry name" value="CO-CHAPERONE PROTEIN DJLA"/>
    <property type="match status" value="1"/>
</dbReference>
<organism evidence="3 4">
    <name type="scientific">Pseudomonas segetis</name>
    <dbReference type="NCBI Taxonomy" id="298908"/>
    <lineage>
        <taxon>Bacteria</taxon>
        <taxon>Pseudomonadati</taxon>
        <taxon>Pseudomonadota</taxon>
        <taxon>Gammaproteobacteria</taxon>
        <taxon>Pseudomonadales</taxon>
        <taxon>Pseudomonadaceae</taxon>
        <taxon>Pseudomonas</taxon>
    </lineage>
</organism>
<evidence type="ECO:0000313" key="4">
    <source>
        <dbReference type="Proteomes" id="UP000242915"/>
    </source>
</evidence>
<dbReference type="SMART" id="SM00271">
    <property type="entry name" value="DnaJ"/>
    <property type="match status" value="1"/>
</dbReference>
<name>A0A239JC26_9PSED</name>
<gene>
    <name evidence="3" type="ORF">SAMN05216255_4232</name>
</gene>
<evidence type="ECO:0000259" key="2">
    <source>
        <dbReference type="PROSITE" id="PS50076"/>
    </source>
</evidence>
<dbReference type="InterPro" id="IPR001623">
    <property type="entry name" value="DnaJ_domain"/>
</dbReference>
<sequence>MIWPSTVLGAVAGFAIASIPGGLLGALLGQVVDRRLRLASWAQLRERVGGPEQPKDDDLLFIMLGRLAKCDGRVRQQHIDQVRVEMQRMRLDESAQRRAIEAFSRGKTGRDNLRAPLRRQAHNAKSLLSACWRMVSAAGPVSRSERELILLWGTWLGLSVNANEALRAGAGTQPSMPVQSGYQQALRLLGVAADSTPAEIKRAYRRLLSRHHPDKLQGNGASVEQVRAATDKTRELHQAYNLVRQRRGF</sequence>
<proteinExistence type="predicted"/>
<dbReference type="InterPro" id="IPR029024">
    <property type="entry name" value="TerB-like"/>
</dbReference>
<dbReference type="AlphaFoldDB" id="A0A239JC26"/>
<keyword evidence="4" id="KW-1185">Reference proteome</keyword>
<dbReference type="Proteomes" id="UP000242915">
    <property type="component" value="Unassembled WGS sequence"/>
</dbReference>
<dbReference type="RefSeq" id="WP_089361167.1">
    <property type="nucleotide sequence ID" value="NZ_FZOG01000008.1"/>
</dbReference>